<organism evidence="2 3">
    <name type="scientific">Ruegeria denitrificans</name>
    <dbReference type="NCBI Taxonomy" id="1715692"/>
    <lineage>
        <taxon>Bacteria</taxon>
        <taxon>Pseudomonadati</taxon>
        <taxon>Pseudomonadota</taxon>
        <taxon>Alphaproteobacteria</taxon>
        <taxon>Rhodobacterales</taxon>
        <taxon>Roseobacteraceae</taxon>
        <taxon>Ruegeria</taxon>
    </lineage>
</organism>
<dbReference type="PANTHER" id="PTHR46938">
    <property type="entry name" value="DISCOIDIN-1 SUBUNIT A-RELATED-RELATED"/>
    <property type="match status" value="1"/>
</dbReference>
<dbReference type="GO" id="GO:0098636">
    <property type="term" value="C:protein complex involved in cell adhesion"/>
    <property type="evidence" value="ECO:0007669"/>
    <property type="project" value="TreeGrafter"/>
</dbReference>
<protein>
    <submittedName>
        <fullName evidence="2">H-type lectin domain protein</fullName>
    </submittedName>
</protein>
<dbReference type="InterPro" id="IPR052487">
    <property type="entry name" value="Galactose-binding_lectin"/>
</dbReference>
<dbReference type="Pfam" id="PF09458">
    <property type="entry name" value="H_lectin"/>
    <property type="match status" value="1"/>
</dbReference>
<proteinExistence type="predicted"/>
<dbReference type="Gene3D" id="2.60.40.2080">
    <property type="match status" value="1"/>
</dbReference>
<evidence type="ECO:0000313" key="3">
    <source>
        <dbReference type="Proteomes" id="UP000051260"/>
    </source>
</evidence>
<dbReference type="GO" id="GO:0009986">
    <property type="term" value="C:cell surface"/>
    <property type="evidence" value="ECO:0007669"/>
    <property type="project" value="TreeGrafter"/>
</dbReference>
<keyword evidence="2" id="KW-0430">Lectin</keyword>
<accession>A0A0P1IDS4</accession>
<dbReference type="GO" id="GO:0070492">
    <property type="term" value="F:oligosaccharide binding"/>
    <property type="evidence" value="ECO:0007669"/>
    <property type="project" value="TreeGrafter"/>
</dbReference>
<dbReference type="GO" id="GO:0046871">
    <property type="term" value="F:N-acetylgalactosamine binding"/>
    <property type="evidence" value="ECO:0007669"/>
    <property type="project" value="TreeGrafter"/>
</dbReference>
<dbReference type="EMBL" id="CYUD01000001">
    <property type="protein sequence ID" value="CUJ84323.1"/>
    <property type="molecule type" value="Genomic_DNA"/>
</dbReference>
<keyword evidence="3" id="KW-1185">Reference proteome</keyword>
<dbReference type="GO" id="GO:0030247">
    <property type="term" value="F:polysaccharide binding"/>
    <property type="evidence" value="ECO:0007669"/>
    <property type="project" value="TreeGrafter"/>
</dbReference>
<evidence type="ECO:0000259" key="1">
    <source>
        <dbReference type="Pfam" id="PF09458"/>
    </source>
</evidence>
<dbReference type="Proteomes" id="UP000051260">
    <property type="component" value="Unassembled WGS sequence"/>
</dbReference>
<gene>
    <name evidence="2" type="ORF">RUE5091_00208</name>
</gene>
<reference evidence="3" key="1">
    <citation type="submission" date="2015-09" db="EMBL/GenBank/DDBJ databases">
        <authorList>
            <person name="Rodrigo-Torres L."/>
            <person name="Arahal D.R."/>
        </authorList>
    </citation>
    <scope>NUCLEOTIDE SEQUENCE [LARGE SCALE GENOMIC DNA]</scope>
    <source>
        <strain evidence="3">CECT 5091</strain>
    </source>
</reference>
<feature type="domain" description="H-type lectin" evidence="1">
    <location>
        <begin position="59"/>
        <end position="123"/>
    </location>
</feature>
<dbReference type="InterPro" id="IPR019019">
    <property type="entry name" value="H-type_lectin_domain"/>
</dbReference>
<sequence>MILPGLQDKYSGYKDKDIKMKTFRTHPIGIDQGEAVLFSDFADGGDMWTGEGPRERRSAIAFSQPFRSAPVVQIGVSLWDVDTSSALRAEVTTADITTDGFIAVFRTWSDTRIARIRVTWAAIGEVAHEDDWDIS</sequence>
<dbReference type="GO" id="GO:0098609">
    <property type="term" value="P:cell-cell adhesion"/>
    <property type="evidence" value="ECO:0007669"/>
    <property type="project" value="TreeGrafter"/>
</dbReference>
<name>A0A0P1IDS4_9RHOB</name>
<dbReference type="STRING" id="1715692.RUE5091_00208"/>
<dbReference type="SUPFAM" id="SSF141086">
    <property type="entry name" value="Agglutinin HPA-like"/>
    <property type="match status" value="1"/>
</dbReference>
<dbReference type="GO" id="GO:0045335">
    <property type="term" value="C:phagocytic vesicle"/>
    <property type="evidence" value="ECO:0007669"/>
    <property type="project" value="TreeGrafter"/>
</dbReference>
<dbReference type="AlphaFoldDB" id="A0A0P1IDS4"/>
<evidence type="ECO:0000313" key="2">
    <source>
        <dbReference type="EMBL" id="CUJ84323.1"/>
    </source>
</evidence>
<dbReference type="InterPro" id="IPR037221">
    <property type="entry name" value="H-type_lectin_dom_sf"/>
</dbReference>